<dbReference type="PROSITE" id="PS00211">
    <property type="entry name" value="ABC_TRANSPORTER_1"/>
    <property type="match status" value="1"/>
</dbReference>
<feature type="domain" description="ABC transporter" evidence="9">
    <location>
        <begin position="4"/>
        <end position="245"/>
    </location>
</feature>
<comment type="similarity">
    <text evidence="2">Belongs to the ABC transporter superfamily.</text>
</comment>
<dbReference type="RefSeq" id="WP_381480103.1">
    <property type="nucleotide sequence ID" value="NZ_JBHTLT010000029.1"/>
</dbReference>
<dbReference type="EMBL" id="JBHTLT010000029">
    <property type="protein sequence ID" value="MFD1204740.1"/>
    <property type="molecule type" value="Genomic_DNA"/>
</dbReference>
<dbReference type="GO" id="GO:0005524">
    <property type="term" value="F:ATP binding"/>
    <property type="evidence" value="ECO:0007669"/>
    <property type="project" value="UniProtKB-KW"/>
</dbReference>
<evidence type="ECO:0000256" key="4">
    <source>
        <dbReference type="ARBA" id="ARBA00022475"/>
    </source>
</evidence>
<proteinExistence type="inferred from homology"/>
<comment type="caution">
    <text evidence="10">The sequence shown here is derived from an EMBL/GenBank/DDBJ whole genome shotgun (WGS) entry which is preliminary data.</text>
</comment>
<keyword evidence="5" id="KW-0547">Nucleotide-binding</keyword>
<name>A0ABW3TVH8_9BACL</name>
<dbReference type="Pfam" id="PF00005">
    <property type="entry name" value="ABC_tran"/>
    <property type="match status" value="2"/>
</dbReference>
<dbReference type="InterPro" id="IPR003439">
    <property type="entry name" value="ABC_transporter-like_ATP-bd"/>
</dbReference>
<evidence type="ECO:0000256" key="5">
    <source>
        <dbReference type="ARBA" id="ARBA00022741"/>
    </source>
</evidence>
<dbReference type="PANTHER" id="PTHR43553:SF24">
    <property type="entry name" value="ENERGY-COUPLING FACTOR TRANSPORTER ATP-BINDING PROTEIN ECFA1"/>
    <property type="match status" value="1"/>
</dbReference>
<accession>A0ABW3TVH8</accession>
<keyword evidence="3" id="KW-0813">Transport</keyword>
<evidence type="ECO:0000256" key="8">
    <source>
        <dbReference type="ARBA" id="ARBA00023136"/>
    </source>
</evidence>
<dbReference type="PROSITE" id="PS50893">
    <property type="entry name" value="ABC_TRANSPORTER_2"/>
    <property type="match status" value="2"/>
</dbReference>
<dbReference type="InterPro" id="IPR027417">
    <property type="entry name" value="P-loop_NTPase"/>
</dbReference>
<dbReference type="CDD" id="cd03225">
    <property type="entry name" value="ABC_cobalt_CbiO_domain1"/>
    <property type="match status" value="2"/>
</dbReference>
<dbReference type="PANTHER" id="PTHR43553">
    <property type="entry name" value="HEAVY METAL TRANSPORTER"/>
    <property type="match status" value="1"/>
</dbReference>
<protein>
    <submittedName>
        <fullName evidence="10">ABC transporter ATP-binding protein</fullName>
    </submittedName>
</protein>
<keyword evidence="8" id="KW-0472">Membrane</keyword>
<keyword evidence="4" id="KW-1003">Cell membrane</keyword>
<dbReference type="InterPro" id="IPR003593">
    <property type="entry name" value="AAA+_ATPase"/>
</dbReference>
<evidence type="ECO:0000256" key="3">
    <source>
        <dbReference type="ARBA" id="ARBA00022448"/>
    </source>
</evidence>
<sequence>MSLLRVENLTYKYPGVEKAALDGISFTVNKGEFIGIAGQNTAGKTTLCYAISGLVPHFFKGCYGGNVYVDGMDVLSHDISDITAKVGLVFENPFSQMTGAKFTVYDEIAFGLENSGVSRKEMHERIQESMKLLDIESLKEQNPFALSGGQLQRVAIASVIAMRPDILLLDEPTSQLDPHGAEEVFKVVESLTAQGMTILMAEQKMEKLAAYSDRILLLHEGKLIQDGSPAQVFSRDDITAYGVEPPVYSKVARKMDLRNTVNRLYPISATDIKTVGLQNVQIIEQKTANPSSAEHTPKILINGLKFGYDKKNQIFTELNMSLSGKPIAIIGQNGAGKTTFVKLLKALLRPDAGTIHIDGVDTSTTSAAKLASSIGLIFQNPNDQIFKNKVIDEVMFGPLNIGMPKEKAFEKAKEMLELVGLFNKAELNPYDLSLADRKMIALASVLAMDTKIVLFDEPTMGQDYAGKMKIKEIIHSLYQQGKLVICILHDMDFVANAFEQTIIMSDGEILYEGPTRKAFAQKEVLQKAKVEQPYITRLMQDLGYEGIVLSEEEIHVLQHRNF</sequence>
<organism evidence="10 11">
    <name type="scientific">Sporosarcina contaminans</name>
    <dbReference type="NCBI Taxonomy" id="633403"/>
    <lineage>
        <taxon>Bacteria</taxon>
        <taxon>Bacillati</taxon>
        <taxon>Bacillota</taxon>
        <taxon>Bacilli</taxon>
        <taxon>Bacillales</taxon>
        <taxon>Caryophanaceae</taxon>
        <taxon>Sporosarcina</taxon>
    </lineage>
</organism>
<dbReference type="InterPro" id="IPR015856">
    <property type="entry name" value="ABC_transpr_CbiO/EcfA_su"/>
</dbReference>
<evidence type="ECO:0000256" key="2">
    <source>
        <dbReference type="ARBA" id="ARBA00005417"/>
    </source>
</evidence>
<reference evidence="11" key="1">
    <citation type="journal article" date="2019" name="Int. J. Syst. Evol. Microbiol.">
        <title>The Global Catalogue of Microorganisms (GCM) 10K type strain sequencing project: providing services to taxonomists for standard genome sequencing and annotation.</title>
        <authorList>
            <consortium name="The Broad Institute Genomics Platform"/>
            <consortium name="The Broad Institute Genome Sequencing Center for Infectious Disease"/>
            <person name="Wu L."/>
            <person name="Ma J."/>
        </authorList>
    </citation>
    <scope>NUCLEOTIDE SEQUENCE [LARGE SCALE GENOMIC DNA]</scope>
    <source>
        <strain evidence="11">CCUG 53915</strain>
    </source>
</reference>
<evidence type="ECO:0000313" key="11">
    <source>
        <dbReference type="Proteomes" id="UP001597231"/>
    </source>
</evidence>
<keyword evidence="7" id="KW-1278">Translocase</keyword>
<dbReference type="NCBIfam" id="NF010167">
    <property type="entry name" value="PRK13648.1"/>
    <property type="match status" value="2"/>
</dbReference>
<evidence type="ECO:0000313" key="10">
    <source>
        <dbReference type="EMBL" id="MFD1204740.1"/>
    </source>
</evidence>
<keyword evidence="11" id="KW-1185">Reference proteome</keyword>
<keyword evidence="6 10" id="KW-0067">ATP-binding</keyword>
<evidence type="ECO:0000256" key="6">
    <source>
        <dbReference type="ARBA" id="ARBA00022840"/>
    </source>
</evidence>
<dbReference type="InterPro" id="IPR050095">
    <property type="entry name" value="ECF_ABC_transporter_ATP-bd"/>
</dbReference>
<comment type="subcellular location">
    <subcellularLocation>
        <location evidence="1">Cell membrane</location>
        <topology evidence="1">Peripheral membrane protein</topology>
    </subcellularLocation>
</comment>
<evidence type="ECO:0000256" key="7">
    <source>
        <dbReference type="ARBA" id="ARBA00022967"/>
    </source>
</evidence>
<dbReference type="Gene3D" id="3.40.50.300">
    <property type="entry name" value="P-loop containing nucleotide triphosphate hydrolases"/>
    <property type="match status" value="2"/>
</dbReference>
<feature type="domain" description="ABC transporter" evidence="9">
    <location>
        <begin position="299"/>
        <end position="531"/>
    </location>
</feature>
<gene>
    <name evidence="10" type="ORF">ACFQ38_06385</name>
</gene>
<evidence type="ECO:0000259" key="9">
    <source>
        <dbReference type="PROSITE" id="PS50893"/>
    </source>
</evidence>
<dbReference type="SMART" id="SM00382">
    <property type="entry name" value="AAA"/>
    <property type="match status" value="2"/>
</dbReference>
<dbReference type="InterPro" id="IPR017871">
    <property type="entry name" value="ABC_transporter-like_CS"/>
</dbReference>
<dbReference type="Proteomes" id="UP001597231">
    <property type="component" value="Unassembled WGS sequence"/>
</dbReference>
<evidence type="ECO:0000256" key="1">
    <source>
        <dbReference type="ARBA" id="ARBA00004202"/>
    </source>
</evidence>
<dbReference type="SUPFAM" id="SSF52540">
    <property type="entry name" value="P-loop containing nucleoside triphosphate hydrolases"/>
    <property type="match status" value="2"/>
</dbReference>